<organism evidence="1 2">
    <name type="scientific">Zhongshania guokunii</name>
    <dbReference type="NCBI Taxonomy" id="641783"/>
    <lineage>
        <taxon>Bacteria</taxon>
        <taxon>Pseudomonadati</taxon>
        <taxon>Pseudomonadota</taxon>
        <taxon>Gammaproteobacteria</taxon>
        <taxon>Cellvibrionales</taxon>
        <taxon>Spongiibacteraceae</taxon>
        <taxon>Zhongshania</taxon>
    </lineage>
</organism>
<proteinExistence type="predicted"/>
<dbReference type="PANTHER" id="PTHR35602:SF3">
    <property type="entry name" value="ESTERASE YQIA"/>
    <property type="match status" value="1"/>
</dbReference>
<dbReference type="SUPFAM" id="SSF53474">
    <property type="entry name" value="alpha/beta-Hydrolases"/>
    <property type="match status" value="1"/>
</dbReference>
<evidence type="ECO:0000313" key="2">
    <source>
        <dbReference type="Proteomes" id="UP001557485"/>
    </source>
</evidence>
<name>A0ABV3U364_9GAMM</name>
<dbReference type="RefSeq" id="WP_368380201.1">
    <property type="nucleotide sequence ID" value="NZ_JBFRYA010000002.1"/>
</dbReference>
<accession>A0ABV3U364</accession>
<gene>
    <name evidence="1" type="ORF">AB4876_03205</name>
</gene>
<dbReference type="InterPro" id="IPR029058">
    <property type="entry name" value="AB_hydrolase_fold"/>
</dbReference>
<dbReference type="GO" id="GO:0016787">
    <property type="term" value="F:hydrolase activity"/>
    <property type="evidence" value="ECO:0007669"/>
    <property type="project" value="UniProtKB-KW"/>
</dbReference>
<comment type="caution">
    <text evidence="1">The sequence shown here is derived from an EMBL/GenBank/DDBJ whole genome shotgun (WGS) entry which is preliminary data.</text>
</comment>
<reference evidence="1 2" key="1">
    <citation type="journal article" date="2011" name="Int. J. Syst. Evol. Microbiol.">
        <title>Zhongshania antarctica gen. nov., sp. nov. and Zhongshania guokunii sp. nov., gammaproteobacteria respectively isolated from coastal attached (fast) ice and surface seawater of the Antarctic.</title>
        <authorList>
            <person name="Li H.J."/>
            <person name="Zhang X.Y."/>
            <person name="Chen C.X."/>
            <person name="Zhang Y.J."/>
            <person name="Gao Z.M."/>
            <person name="Yu Y."/>
            <person name="Chen X.L."/>
            <person name="Chen B."/>
            <person name="Zhang Y.Z."/>
        </authorList>
    </citation>
    <scope>NUCLEOTIDE SEQUENCE [LARGE SCALE GENOMIC DNA]</scope>
    <source>
        <strain evidence="1 2">ZS6-22T</strain>
    </source>
</reference>
<keyword evidence="2" id="KW-1185">Reference proteome</keyword>
<dbReference type="InterPro" id="IPR008886">
    <property type="entry name" value="UPF0227/Esterase_YqiA"/>
</dbReference>
<dbReference type="Proteomes" id="UP001557485">
    <property type="component" value="Unassembled WGS sequence"/>
</dbReference>
<dbReference type="PANTHER" id="PTHR35602">
    <property type="entry name" value="ESTERASE YQIA-RELATED"/>
    <property type="match status" value="1"/>
</dbReference>
<dbReference type="Pfam" id="PF05728">
    <property type="entry name" value="UPF0227"/>
    <property type="match status" value="1"/>
</dbReference>
<dbReference type="Gene3D" id="3.40.50.1820">
    <property type="entry name" value="alpha/beta hydrolase"/>
    <property type="match status" value="1"/>
</dbReference>
<sequence length="196" mass="21562">MTAALIYIHGFISSPQSHKAQQLARYVAEHHPEISYFVPSLANTPGEAAQQLDELVQHCLQHHAGSVGLIGSSLGGFLATVLAERYSLPAVLINPAVEPHNFAGHFLGAHHNPYTGVDFSLDQADIDHLRNMVSAPAKGRYWVLVQEGDEVLDYRLAKEFYRGCDISVETGGDHSFQQFERHLPAVVDFYAWGSGL</sequence>
<keyword evidence="1" id="KW-0378">Hydrolase</keyword>
<evidence type="ECO:0000313" key="1">
    <source>
        <dbReference type="EMBL" id="MEX1667901.1"/>
    </source>
</evidence>
<protein>
    <submittedName>
        <fullName evidence="1">YqiA/YcfP family alpha/beta fold hydrolase</fullName>
    </submittedName>
</protein>
<dbReference type="EMBL" id="JBFRYA010000002">
    <property type="protein sequence ID" value="MEX1667901.1"/>
    <property type="molecule type" value="Genomic_DNA"/>
</dbReference>